<accession>A0A336MGB5</accession>
<feature type="compositionally biased region" description="Low complexity" evidence="7">
    <location>
        <begin position="70"/>
        <end position="87"/>
    </location>
</feature>
<dbReference type="InterPro" id="IPR001331">
    <property type="entry name" value="GDS_CDC24_CS"/>
</dbReference>
<organism evidence="12">
    <name type="scientific">Culicoides sonorensis</name>
    <name type="common">Biting midge</name>
    <dbReference type="NCBI Taxonomy" id="179676"/>
    <lineage>
        <taxon>Eukaryota</taxon>
        <taxon>Metazoa</taxon>
        <taxon>Ecdysozoa</taxon>
        <taxon>Arthropoda</taxon>
        <taxon>Hexapoda</taxon>
        <taxon>Insecta</taxon>
        <taxon>Pterygota</taxon>
        <taxon>Neoptera</taxon>
        <taxon>Endopterygota</taxon>
        <taxon>Diptera</taxon>
        <taxon>Nematocera</taxon>
        <taxon>Chironomoidea</taxon>
        <taxon>Ceratopogonidae</taxon>
        <taxon>Ceratopogoninae</taxon>
        <taxon>Culicoides</taxon>
        <taxon>Monoculicoides</taxon>
    </lineage>
</organism>
<evidence type="ECO:0000259" key="8">
    <source>
        <dbReference type="PROSITE" id="PS50004"/>
    </source>
</evidence>
<dbReference type="InterPro" id="IPR000198">
    <property type="entry name" value="RhoGAP_dom"/>
</dbReference>
<dbReference type="VEuPathDB" id="VectorBase:CSON014887"/>
<dbReference type="SMART" id="SM00239">
    <property type="entry name" value="C2"/>
    <property type="match status" value="1"/>
</dbReference>
<dbReference type="InterPro" id="IPR036481">
    <property type="entry name" value="Bcr-Abl_oncoprot_oligo_sf"/>
</dbReference>
<evidence type="ECO:0000313" key="12">
    <source>
        <dbReference type="EMBL" id="SSX27843.1"/>
    </source>
</evidence>
<dbReference type="PANTHER" id="PTHR23182:SF1">
    <property type="entry name" value="RHO GTPASE ACTIVATING PROTEIN AT 1A, ISOFORM E"/>
    <property type="match status" value="1"/>
</dbReference>
<dbReference type="SUPFAM" id="SSF50729">
    <property type="entry name" value="PH domain-like"/>
    <property type="match status" value="1"/>
</dbReference>
<dbReference type="PANTHER" id="PTHR23182">
    <property type="entry name" value="BREAKPOINT CLUSTER REGION PROTEIN BCR"/>
    <property type="match status" value="1"/>
</dbReference>
<dbReference type="GO" id="GO:0043197">
    <property type="term" value="C:dendritic spine"/>
    <property type="evidence" value="ECO:0007669"/>
    <property type="project" value="UniProtKB-SubCell"/>
</dbReference>
<dbReference type="EMBL" id="UFQT01000888">
    <property type="protein sequence ID" value="SSX27843.1"/>
    <property type="molecule type" value="Genomic_DNA"/>
</dbReference>
<evidence type="ECO:0000256" key="4">
    <source>
        <dbReference type="ARBA" id="ARBA00022658"/>
    </source>
</evidence>
<dbReference type="InterPro" id="IPR037769">
    <property type="entry name" value="Abr/Bcr"/>
</dbReference>
<feature type="region of interest" description="Disordered" evidence="7">
    <location>
        <begin position="68"/>
        <end position="88"/>
    </location>
</feature>
<dbReference type="SUPFAM" id="SSF49562">
    <property type="entry name" value="C2 domain (Calcium/lipid-binding domain, CaLB)"/>
    <property type="match status" value="1"/>
</dbReference>
<dbReference type="GO" id="GO:0030424">
    <property type="term" value="C:axon"/>
    <property type="evidence" value="ECO:0007669"/>
    <property type="project" value="UniProtKB-SubCell"/>
</dbReference>
<dbReference type="GO" id="GO:0016020">
    <property type="term" value="C:membrane"/>
    <property type="evidence" value="ECO:0007669"/>
    <property type="project" value="TreeGrafter"/>
</dbReference>
<evidence type="ECO:0000256" key="2">
    <source>
        <dbReference type="ARBA" id="ARBA00004552"/>
    </source>
</evidence>
<feature type="domain" description="C2" evidence="8">
    <location>
        <begin position="782"/>
        <end position="907"/>
    </location>
</feature>
<dbReference type="PROSITE" id="PS50010">
    <property type="entry name" value="DH_2"/>
    <property type="match status" value="1"/>
</dbReference>
<proteinExistence type="predicted"/>
<dbReference type="Gene3D" id="1.20.900.10">
    <property type="entry name" value="Dbl homology (DH) domain"/>
    <property type="match status" value="1"/>
</dbReference>
<dbReference type="GO" id="GO:0035556">
    <property type="term" value="P:intracellular signal transduction"/>
    <property type="evidence" value="ECO:0007669"/>
    <property type="project" value="InterPro"/>
</dbReference>
<keyword evidence="6" id="KW-0966">Cell projection</keyword>
<feature type="domain" description="Rho-GAP" evidence="10">
    <location>
        <begin position="932"/>
        <end position="1123"/>
    </location>
</feature>
<keyword evidence="3" id="KW-0343">GTPase activation</keyword>
<comment type="subcellular location">
    <subcellularLocation>
        <location evidence="1">Cell projection</location>
        <location evidence="1">Axon</location>
    </subcellularLocation>
    <subcellularLocation>
        <location evidence="2">Cell projection</location>
        <location evidence="2">Dendritic spine</location>
    </subcellularLocation>
</comment>
<dbReference type="InterPro" id="IPR011993">
    <property type="entry name" value="PH-like_dom_sf"/>
</dbReference>
<protein>
    <submittedName>
        <fullName evidence="12">CSON014887 protein</fullName>
    </submittedName>
</protein>
<evidence type="ECO:0000313" key="11">
    <source>
        <dbReference type="EMBL" id="SSX07503.1"/>
    </source>
</evidence>
<dbReference type="Pfam" id="PF19057">
    <property type="entry name" value="PH_19"/>
    <property type="match status" value="1"/>
</dbReference>
<dbReference type="PROSITE" id="PS50004">
    <property type="entry name" value="C2"/>
    <property type="match status" value="1"/>
</dbReference>
<dbReference type="SUPFAM" id="SSF48350">
    <property type="entry name" value="GTPase activation domain, GAP"/>
    <property type="match status" value="1"/>
</dbReference>
<dbReference type="SUPFAM" id="SSF48065">
    <property type="entry name" value="DBL homology domain (DH-domain)"/>
    <property type="match status" value="1"/>
</dbReference>
<dbReference type="PROSITE" id="PS00741">
    <property type="entry name" value="DH_1"/>
    <property type="match status" value="1"/>
</dbReference>
<evidence type="ECO:0000256" key="6">
    <source>
        <dbReference type="ARBA" id="ARBA00023273"/>
    </source>
</evidence>
<dbReference type="Pfam" id="PF00620">
    <property type="entry name" value="RhoGAP"/>
    <property type="match status" value="1"/>
</dbReference>
<gene>
    <name evidence="12" type="primary">CSON014887</name>
</gene>
<dbReference type="Pfam" id="PF00168">
    <property type="entry name" value="C2"/>
    <property type="match status" value="1"/>
</dbReference>
<dbReference type="FunFam" id="1.10.555.10:FF:000004">
    <property type="entry name" value="active breakpoint cluster region-related protein-like"/>
    <property type="match status" value="1"/>
</dbReference>
<keyword evidence="5" id="KW-0770">Synapse</keyword>
<evidence type="ECO:0000259" key="10">
    <source>
        <dbReference type="PROSITE" id="PS50238"/>
    </source>
</evidence>
<name>A0A336MGB5_CULSO</name>
<feature type="domain" description="DH" evidence="9">
    <location>
        <begin position="431"/>
        <end position="620"/>
    </location>
</feature>
<reference evidence="11" key="1">
    <citation type="submission" date="2018-04" db="EMBL/GenBank/DDBJ databases">
        <authorList>
            <person name="Go L.Y."/>
            <person name="Mitchell J.A."/>
        </authorList>
    </citation>
    <scope>NUCLEOTIDE SEQUENCE</scope>
    <source>
        <tissue evidence="11">Whole organism</tissue>
    </source>
</reference>
<dbReference type="Gene3D" id="2.30.29.30">
    <property type="entry name" value="Pleckstrin-homology domain (PH domain)/Phosphotyrosine-binding domain (PTB)"/>
    <property type="match status" value="1"/>
</dbReference>
<dbReference type="GO" id="GO:0005085">
    <property type="term" value="F:guanyl-nucleotide exchange factor activity"/>
    <property type="evidence" value="ECO:0007669"/>
    <property type="project" value="UniProtKB-KW"/>
</dbReference>
<reference evidence="12" key="2">
    <citation type="submission" date="2018-07" db="EMBL/GenBank/DDBJ databases">
        <authorList>
            <person name="Quirk P.G."/>
            <person name="Krulwich T.A."/>
        </authorList>
    </citation>
    <scope>NUCLEOTIDE SEQUENCE</scope>
</reference>
<dbReference type="CDD" id="cd00160">
    <property type="entry name" value="RhoGEF"/>
    <property type="match status" value="1"/>
</dbReference>
<dbReference type="PROSITE" id="PS50238">
    <property type="entry name" value="RHOGAP"/>
    <property type="match status" value="1"/>
</dbReference>
<dbReference type="AlphaFoldDB" id="A0A336MGB5"/>
<sequence>MPYTLYQFKKLWSQKFPENSLTSEWKDDVRTSLKKHKEKIDLLEKEIEKEKLYCIYLEKLLNDAEKYQQNENETSNETVSNESFTTSQQQLESYKDGDAVYLKLVLNELQEKSKNMANSHIRVDKSKEENCNYQPKELPNQYITVIKLHNSVELSELNIKESCDSQPSLLAKPHNSTHKYENVIIETQQNSNILKEESTKQSFTTTFNNVTTGSVLASAAAFDNPKKKLPPKPPPKFVKRAPVETPSVPSKITFNEDENESKPNSNSESCYNTPTGSLKSLPLKKVKPSSGSKESLASLELVSDKIMCYETISSLNSDGSKIGLNNEKEHFYDQVPNKNIEGDYVYLNPGELNSNKPRSPLTVNPKNQLKSVIEPESPGRNSNYVNIDYFLQNEKSEGRNSSLESDGDQNEKDSIITPTLVMKKTQGRNTTIRQIITSIINSETLYVDCLNRMIQYMKAIRADLSQPHPVICITQEEFETMFFKIDELYVVHNEFLSELRTLQAQEGDVCVGNAFEKLTNQIDMYGAFLHNYGRAIETVKKCGSTNSQFRDIVSKIVLNSPNEQTLTLEDLLHKPVARVQKNALNLQDLLNNTPNTHADYNLLKESQRKVRSFLSEFNVPASKFMLHDDKALRRLVKNSFMVEHSDGHRKLRHLFLFNDVIACAKYKASGRDRFEFELKWYISLQDIQVLEEMEVEPKEANLFNLIQLKSQACTVRDQIMLEEKEDRKRVGEKHRKKLADLEAQLVLASPNLQSCNLPGSHSINVYDLQAWIIACQSLIKTEMGSYLLRSGRDECLLIGDLQLTIQNLTGLEAPADLFVCVEVDSYGHYFRKAKTKLISQSTNPNWNETFTVELEGSQNVRFLLYEDDPNQPFLRAKYILQLSRKWLNDEIPTHKLVRLSEKLTLNLNIRFIPGELSLRRVPTTKPGSLFGSKLQNVLKRERREIPFIITSCIREVERRGICEVGIYRVSGSTSDLLKLKKSFETNSYEAEQLLKEVDIHSVTGILKTYLRELPEALFTDLLYQKLFETFNKNTNVSEQQRSNALSELYVELPPSNQAAINLILDHLIKVNEQETENKMSLHNLAMVFGPTLLRPGKASGFKAQKEFLESSTVDVMAQAGILYCFLFSRLTNCKEKFK</sequence>
<evidence type="ECO:0000259" key="9">
    <source>
        <dbReference type="PROSITE" id="PS50010"/>
    </source>
</evidence>
<dbReference type="Pfam" id="PF00621">
    <property type="entry name" value="RhoGEF"/>
    <property type="match status" value="1"/>
</dbReference>
<dbReference type="InterPro" id="IPR000219">
    <property type="entry name" value="DH_dom"/>
</dbReference>
<dbReference type="InterPro" id="IPR008936">
    <property type="entry name" value="Rho_GTPase_activation_prot"/>
</dbReference>
<dbReference type="InterPro" id="IPR000008">
    <property type="entry name" value="C2_dom"/>
</dbReference>
<dbReference type="Gene3D" id="4.10.280.30">
    <property type="entry name" value="Bcr-Abl oncoprotein oligomerisation domain"/>
    <property type="match status" value="1"/>
</dbReference>
<evidence type="ECO:0000256" key="1">
    <source>
        <dbReference type="ARBA" id="ARBA00004489"/>
    </source>
</evidence>
<dbReference type="EMBL" id="UFQS01000888">
    <property type="protein sequence ID" value="SSX07503.1"/>
    <property type="molecule type" value="Genomic_DNA"/>
</dbReference>
<dbReference type="SMART" id="SM00325">
    <property type="entry name" value="RhoGEF"/>
    <property type="match status" value="1"/>
</dbReference>
<dbReference type="InterPro" id="IPR035892">
    <property type="entry name" value="C2_domain_sf"/>
</dbReference>
<dbReference type="Gene3D" id="1.10.555.10">
    <property type="entry name" value="Rho GTPase activation protein"/>
    <property type="match status" value="1"/>
</dbReference>
<dbReference type="SMART" id="SM00324">
    <property type="entry name" value="RhoGAP"/>
    <property type="match status" value="1"/>
</dbReference>
<dbReference type="GO" id="GO:0005096">
    <property type="term" value="F:GTPase activator activity"/>
    <property type="evidence" value="ECO:0007669"/>
    <property type="project" value="UniProtKB-KW"/>
</dbReference>
<evidence type="ECO:0000256" key="5">
    <source>
        <dbReference type="ARBA" id="ARBA00023018"/>
    </source>
</evidence>
<evidence type="ECO:0000256" key="7">
    <source>
        <dbReference type="SAM" id="MobiDB-lite"/>
    </source>
</evidence>
<dbReference type="InterPro" id="IPR035899">
    <property type="entry name" value="DBL_dom_sf"/>
</dbReference>
<evidence type="ECO:0000256" key="3">
    <source>
        <dbReference type="ARBA" id="ARBA00022468"/>
    </source>
</evidence>
<dbReference type="Gene3D" id="2.60.40.150">
    <property type="entry name" value="C2 domain"/>
    <property type="match status" value="1"/>
</dbReference>
<keyword evidence="4" id="KW-0344">Guanine-nucleotide releasing factor</keyword>
<feature type="region of interest" description="Disordered" evidence="7">
    <location>
        <begin position="224"/>
        <end position="295"/>
    </location>
</feature>